<reference evidence="1 2" key="1">
    <citation type="submission" date="2023-07" db="EMBL/GenBank/DDBJ databases">
        <title>Alkalimonas sp., MEB108 novel, alkaliphilic bacterium isolated from Lonar Lake, India.</title>
        <authorList>
            <person name="Joshi A."/>
            <person name="Thite S."/>
        </authorList>
    </citation>
    <scope>NUCLEOTIDE SEQUENCE [LARGE SCALE GENOMIC DNA]</scope>
    <source>
        <strain evidence="1 2">MEB108</strain>
    </source>
</reference>
<gene>
    <name evidence="1" type="ORF">QWY20_01090</name>
</gene>
<protein>
    <submittedName>
        <fullName evidence="1">Abi family protein</fullName>
    </submittedName>
</protein>
<dbReference type="Proteomes" id="UP001336314">
    <property type="component" value="Unassembled WGS sequence"/>
</dbReference>
<accession>A0ABU7J120</accession>
<dbReference type="Pfam" id="PF07751">
    <property type="entry name" value="Abi_2"/>
    <property type="match status" value="1"/>
</dbReference>
<comment type="caution">
    <text evidence="1">The sequence shown here is derived from an EMBL/GenBank/DDBJ whole genome shotgun (WGS) entry which is preliminary data.</text>
</comment>
<dbReference type="EMBL" id="JAUHLI010000001">
    <property type="protein sequence ID" value="MEE2000032.1"/>
    <property type="molecule type" value="Genomic_DNA"/>
</dbReference>
<dbReference type="PIRSF" id="PIRSF034934">
    <property type="entry name" value="AbiF_AbiD"/>
    <property type="match status" value="1"/>
</dbReference>
<organism evidence="1 2">
    <name type="scientific">Alkalimonas cellulosilytica</name>
    <dbReference type="NCBI Taxonomy" id="3058395"/>
    <lineage>
        <taxon>Bacteria</taxon>
        <taxon>Pseudomonadati</taxon>
        <taxon>Pseudomonadota</taxon>
        <taxon>Gammaproteobacteria</taxon>
        <taxon>Alkalimonas</taxon>
    </lineage>
</organism>
<sequence>MAYNRPWLSFQQQLEQLKQRGMVVTDDAAALDYLQRIGYYRLSAYWYPFRHFRPEQCPATGLTEVKAQNDFVDNTQFIDAVNLYLFDKKLRLLLTDALERIEVSLRVDIAYLLGKRGTFAHVDVKQFHPSFVRKPMRGSNKTAWEFWLDKYQGLVSRSKEDFVRHYLVKHGPELPIWVAVEVFDFGALSQLISMMKMKDQQTIAEKYCVADWQVFKSWIFALSYLRNLVAHHSRLWNRNITTKPSIPAADDAPWYASFRRNEDLLSKPFLLLAITRQFMQCICPNTEWNARLQRHLLTFPEQYSDKKLSLNSVGVAANWLDWWDSK</sequence>
<dbReference type="InterPro" id="IPR011664">
    <property type="entry name" value="Abi_system_AbiD/AbiF-like"/>
</dbReference>
<evidence type="ECO:0000313" key="2">
    <source>
        <dbReference type="Proteomes" id="UP001336314"/>
    </source>
</evidence>
<name>A0ABU7J120_9GAMM</name>
<evidence type="ECO:0000313" key="1">
    <source>
        <dbReference type="EMBL" id="MEE2000032.1"/>
    </source>
</evidence>
<proteinExistence type="predicted"/>
<keyword evidence="2" id="KW-1185">Reference proteome</keyword>
<dbReference type="RefSeq" id="WP_330127187.1">
    <property type="nucleotide sequence ID" value="NZ_JAUHLI010000001.1"/>
</dbReference>
<dbReference type="InterPro" id="IPR017034">
    <property type="entry name" value="Abi_system_AbiD/AbiF"/>
</dbReference>